<keyword evidence="5" id="KW-1185">Reference proteome</keyword>
<dbReference type="Pfam" id="PF25871">
    <property type="entry name" value="HTH_76"/>
    <property type="match status" value="1"/>
</dbReference>
<comment type="caution">
    <text evidence="4">The sequence shown here is derived from an EMBL/GenBank/DDBJ whole genome shotgun (WGS) entry which is preliminary data.</text>
</comment>
<protein>
    <submittedName>
        <fullName evidence="4">Uncharacterized protein</fullName>
    </submittedName>
</protein>
<feature type="region of interest" description="Disordered" evidence="1">
    <location>
        <begin position="181"/>
        <end position="260"/>
    </location>
</feature>
<dbReference type="Proteomes" id="UP000019471">
    <property type="component" value="Unassembled WGS sequence"/>
</dbReference>
<dbReference type="GeneID" id="19191510"/>
<dbReference type="EMBL" id="AMGX01000010">
    <property type="protein sequence ID" value="EXJ69731.1"/>
    <property type="molecule type" value="Genomic_DNA"/>
</dbReference>
<feature type="region of interest" description="Disordered" evidence="1">
    <location>
        <begin position="86"/>
        <end position="164"/>
    </location>
</feature>
<dbReference type="eggNOG" id="ENOG502S7YV">
    <property type="taxonomic scope" value="Eukaryota"/>
</dbReference>
<gene>
    <name evidence="4" type="ORF">A1O5_06802</name>
</gene>
<reference evidence="4 5" key="1">
    <citation type="submission" date="2013-03" db="EMBL/GenBank/DDBJ databases">
        <title>The Genome Sequence of Cladophialophora psammophila CBS 110553.</title>
        <authorList>
            <consortium name="The Broad Institute Genomics Platform"/>
            <person name="Cuomo C."/>
            <person name="de Hoog S."/>
            <person name="Gorbushina A."/>
            <person name="Walker B."/>
            <person name="Young S.K."/>
            <person name="Zeng Q."/>
            <person name="Gargeya S."/>
            <person name="Fitzgerald M."/>
            <person name="Haas B."/>
            <person name="Abouelleil A."/>
            <person name="Allen A.W."/>
            <person name="Alvarado L."/>
            <person name="Arachchi H.M."/>
            <person name="Berlin A.M."/>
            <person name="Chapman S.B."/>
            <person name="Gainer-Dewar J."/>
            <person name="Goldberg J."/>
            <person name="Griggs A."/>
            <person name="Gujja S."/>
            <person name="Hansen M."/>
            <person name="Howarth C."/>
            <person name="Imamovic A."/>
            <person name="Ireland A."/>
            <person name="Larimer J."/>
            <person name="McCowan C."/>
            <person name="Murphy C."/>
            <person name="Pearson M."/>
            <person name="Poon T.W."/>
            <person name="Priest M."/>
            <person name="Roberts A."/>
            <person name="Saif S."/>
            <person name="Shea T."/>
            <person name="Sisk P."/>
            <person name="Sykes S."/>
            <person name="Wortman J."/>
            <person name="Nusbaum C."/>
            <person name="Birren B."/>
        </authorList>
    </citation>
    <scope>NUCLEOTIDE SEQUENCE [LARGE SCALE GENOMIC DNA]</scope>
    <source>
        <strain evidence="4 5">CBS 110553</strain>
    </source>
</reference>
<dbReference type="HOGENOM" id="CLU_070882_2_0_1"/>
<dbReference type="PANTHER" id="PTHR36855">
    <property type="entry name" value="CHROMOSOME 10, WHOLE GENOME SHOTGUN SEQUENCE"/>
    <property type="match status" value="1"/>
</dbReference>
<accession>W9WYJ1</accession>
<dbReference type="Pfam" id="PF17733">
    <property type="entry name" value="KPWE_dom"/>
    <property type="match status" value="1"/>
</dbReference>
<evidence type="ECO:0000259" key="2">
    <source>
        <dbReference type="Pfam" id="PF17733"/>
    </source>
</evidence>
<dbReference type="PANTHER" id="PTHR36855:SF1">
    <property type="entry name" value="PEROXISOME MEMBRANE ANCHOR PROTEIN PEX14P N-TERMINAL DOMAIN-CONTAINING PROTEIN"/>
    <property type="match status" value="1"/>
</dbReference>
<dbReference type="OrthoDB" id="9936937at2759"/>
<name>W9WYJ1_9EURO</name>
<dbReference type="STRING" id="1182543.W9WYJ1"/>
<dbReference type="RefSeq" id="XP_007745583.1">
    <property type="nucleotide sequence ID" value="XM_007747393.1"/>
</dbReference>
<organism evidence="4 5">
    <name type="scientific">Cladophialophora psammophila CBS 110553</name>
    <dbReference type="NCBI Taxonomy" id="1182543"/>
    <lineage>
        <taxon>Eukaryota</taxon>
        <taxon>Fungi</taxon>
        <taxon>Dikarya</taxon>
        <taxon>Ascomycota</taxon>
        <taxon>Pezizomycotina</taxon>
        <taxon>Eurotiomycetes</taxon>
        <taxon>Chaetothyriomycetidae</taxon>
        <taxon>Chaetothyriales</taxon>
        <taxon>Herpotrichiellaceae</taxon>
        <taxon>Cladophialophora</taxon>
    </lineage>
</organism>
<evidence type="ECO:0000256" key="1">
    <source>
        <dbReference type="SAM" id="MobiDB-lite"/>
    </source>
</evidence>
<feature type="compositionally biased region" description="Low complexity" evidence="1">
    <location>
        <begin position="120"/>
        <end position="158"/>
    </location>
</feature>
<feature type="domain" description="Peroxisomal membrane protein PEX14-like KPWE" evidence="2">
    <location>
        <begin position="162"/>
        <end position="210"/>
    </location>
</feature>
<sequence length="284" mass="30258">MANQDAYQQTSPPPQPDLEAIYTHLSRYPFSTDTEYQAGLATILGHQDMAATSEELREKSDLVLQAQCFYFSRRFNVTPPVSPRAYSTWLQSQPHPHPHLQIFLPPSQPEASASPPPPSSSSAAAAAALSSTPQIPAQTAASTSPSASTTAAAPSGPSQDPPYPTSFAAIVDLITRNLPVPGIEEIPPTVLEPGSSKIDKTPRRKKPWEKDVDVTPSERQQSEVKEGTPLEAGDAHTTNSSEQTDEAGPESGGIDINGHRSAGEGLVKILQPNAIPDSGLLNRD</sequence>
<evidence type="ECO:0000313" key="5">
    <source>
        <dbReference type="Proteomes" id="UP000019471"/>
    </source>
</evidence>
<dbReference type="InterPro" id="IPR058841">
    <property type="entry name" value="HTH_76"/>
</dbReference>
<evidence type="ECO:0000259" key="3">
    <source>
        <dbReference type="Pfam" id="PF25871"/>
    </source>
</evidence>
<feature type="domain" description="PEX14-like helix-turn-helix" evidence="3">
    <location>
        <begin position="19"/>
        <end position="94"/>
    </location>
</feature>
<evidence type="ECO:0000313" key="4">
    <source>
        <dbReference type="EMBL" id="EXJ69731.1"/>
    </source>
</evidence>
<dbReference type="AlphaFoldDB" id="W9WYJ1"/>
<dbReference type="InterPro" id="IPR040554">
    <property type="entry name" value="KPWE_PEX14_dom"/>
</dbReference>
<proteinExistence type="predicted"/>